<name>A0ABR7NV24_9FIRM</name>
<dbReference type="Proteomes" id="UP000647491">
    <property type="component" value="Unassembled WGS sequence"/>
</dbReference>
<keyword evidence="3" id="KW-1185">Reference proteome</keyword>
<evidence type="ECO:0000256" key="1">
    <source>
        <dbReference type="SAM" id="Phobius"/>
    </source>
</evidence>
<dbReference type="Pfam" id="PF13782">
    <property type="entry name" value="SpoVAB"/>
    <property type="match status" value="1"/>
</dbReference>
<protein>
    <submittedName>
        <fullName evidence="2">Stage V sporulation protein AB</fullName>
    </submittedName>
</protein>
<keyword evidence="1" id="KW-0812">Transmembrane</keyword>
<comment type="caution">
    <text evidence="2">The sequence shown here is derived from an EMBL/GenBank/DDBJ whole genome shotgun (WGS) entry which is preliminary data.</text>
</comment>
<organism evidence="2 3">
    <name type="scientific">Enterocloster hominis</name>
    <name type="common">ex Liu et al. 2021</name>
    <dbReference type="NCBI Taxonomy" id="2763663"/>
    <lineage>
        <taxon>Bacteria</taxon>
        <taxon>Bacillati</taxon>
        <taxon>Bacillota</taxon>
        <taxon>Clostridia</taxon>
        <taxon>Lachnospirales</taxon>
        <taxon>Lachnospiraceae</taxon>
        <taxon>Enterocloster</taxon>
    </lineage>
</organism>
<dbReference type="EMBL" id="JACRTJ010000027">
    <property type="protein sequence ID" value="MBC8599971.1"/>
    <property type="molecule type" value="Genomic_DNA"/>
</dbReference>
<feature type="transmembrane region" description="Helical" evidence="1">
    <location>
        <begin position="6"/>
        <end position="33"/>
    </location>
</feature>
<evidence type="ECO:0000313" key="3">
    <source>
        <dbReference type="Proteomes" id="UP000647491"/>
    </source>
</evidence>
<feature type="transmembrane region" description="Helical" evidence="1">
    <location>
        <begin position="45"/>
        <end position="65"/>
    </location>
</feature>
<sequence>MYGKLALCFIGLSSGGVIAAGIFAFLAIIGVFPRLIGVTHTRCHVILYETLLILGGTAGNLMDLFHLPLAGAGTAFLALWGLALGVFVGCLVMSLAETLKALPVLGRRLGLAVGIQYLILSIAAGKFVGAMVYFSRGFGGN</sequence>
<feature type="transmembrane region" description="Helical" evidence="1">
    <location>
        <begin position="77"/>
        <end position="97"/>
    </location>
</feature>
<keyword evidence="1" id="KW-0472">Membrane</keyword>
<proteinExistence type="predicted"/>
<reference evidence="2 3" key="1">
    <citation type="submission" date="2020-08" db="EMBL/GenBank/DDBJ databases">
        <title>Genome public.</title>
        <authorList>
            <person name="Liu C."/>
            <person name="Sun Q."/>
        </authorList>
    </citation>
    <scope>NUCLEOTIDE SEQUENCE [LARGE SCALE GENOMIC DNA]</scope>
    <source>
        <strain evidence="2 3">BX10</strain>
    </source>
</reference>
<accession>A0ABR7NV24</accession>
<keyword evidence="1" id="KW-1133">Transmembrane helix</keyword>
<dbReference type="InterPro" id="IPR020144">
    <property type="entry name" value="SpoVAB"/>
</dbReference>
<gene>
    <name evidence="2" type="ORF">H8708_12165</name>
</gene>
<evidence type="ECO:0000313" key="2">
    <source>
        <dbReference type="EMBL" id="MBC8599971.1"/>
    </source>
</evidence>
<feature type="transmembrane region" description="Helical" evidence="1">
    <location>
        <begin position="109"/>
        <end position="134"/>
    </location>
</feature>
<dbReference type="RefSeq" id="WP_022273752.1">
    <property type="nucleotide sequence ID" value="NZ_JACRTJ010000027.1"/>
</dbReference>